<accession>A0A7V7UBX3</accession>
<evidence type="ECO:0000313" key="3">
    <source>
        <dbReference type="EMBL" id="KAB1438543.1"/>
    </source>
</evidence>
<organism evidence="3 4">
    <name type="scientific">Candidatus Galacturonatibacter soehngenii</name>
    <dbReference type="NCBI Taxonomy" id="2307010"/>
    <lineage>
        <taxon>Bacteria</taxon>
        <taxon>Bacillati</taxon>
        <taxon>Bacillota</taxon>
        <taxon>Clostridia</taxon>
        <taxon>Lachnospirales</taxon>
        <taxon>Lachnospiraceae</taxon>
        <taxon>Candidatus Galacturonatibacter</taxon>
    </lineage>
</organism>
<reference evidence="3 4" key="2">
    <citation type="submission" date="2020-02" db="EMBL/GenBank/DDBJ databases">
        <title>Candidatus Galacturonibacter soehngenii shows hetero-acetogenic catabolism of galacturonic acid but lacks a canonical carbon monoxide dehydrogenase/acetyl-CoA synthase complex.</title>
        <authorList>
            <person name="Diender M."/>
            <person name="Stouten G.R."/>
            <person name="Petersen J.F."/>
            <person name="Nielsen P.H."/>
            <person name="Dueholm M.S."/>
            <person name="Pronk J.T."/>
            <person name="Van Loosdrecht M.C.M."/>
        </authorList>
    </citation>
    <scope>NUCLEOTIDE SEQUENCE [LARGE SCALE GENOMIC DNA]</scope>
    <source>
        <strain evidence="3">GalUA</strain>
    </source>
</reference>
<sequence>MLNSYIALDLETTGLNPKYARILEVGAVKIKEGKIIDTYDKIVNAKTYLSSQIVNLTGITQEMMEEGEEIEKVMVELLDFCGDEVLLGHNIIFDYSFVKKAATNLKMTFEKEAIDTLKLARRFLPELEKRSLEYLCEYYQIIQKEKHRAYYDALAASQLYQVLGERFFVGNEELFKPFKLHYEVKRESPITPRQKIYLIDLAKYHKISLTVQVESLTKNEASRMIDGIILQYGKII</sequence>
<dbReference type="SMART" id="SM00479">
    <property type="entry name" value="EXOIII"/>
    <property type="match status" value="1"/>
</dbReference>
<dbReference type="FunFam" id="3.30.420.10:FF:000045">
    <property type="entry name" value="3'-5' exonuclease DinG"/>
    <property type="match status" value="1"/>
</dbReference>
<dbReference type="InterPro" id="IPR013520">
    <property type="entry name" value="Ribonucl_H"/>
</dbReference>
<feature type="domain" description="Exonuclease" evidence="2">
    <location>
        <begin position="4"/>
        <end position="169"/>
    </location>
</feature>
<dbReference type="GO" id="GO:0003887">
    <property type="term" value="F:DNA-directed DNA polymerase activity"/>
    <property type="evidence" value="ECO:0007669"/>
    <property type="project" value="InterPro"/>
</dbReference>
<dbReference type="PANTHER" id="PTHR30231">
    <property type="entry name" value="DNA POLYMERASE III SUBUNIT EPSILON"/>
    <property type="match status" value="1"/>
</dbReference>
<proteinExistence type="predicted"/>
<dbReference type="GO" id="GO:0005829">
    <property type="term" value="C:cytosol"/>
    <property type="evidence" value="ECO:0007669"/>
    <property type="project" value="TreeGrafter"/>
</dbReference>
<dbReference type="InterPro" id="IPR036397">
    <property type="entry name" value="RNaseH_sf"/>
</dbReference>
<evidence type="ECO:0000259" key="2">
    <source>
        <dbReference type="SMART" id="SM00479"/>
    </source>
</evidence>
<dbReference type="Gene3D" id="3.30.420.10">
    <property type="entry name" value="Ribonuclease H-like superfamily/Ribonuclease H"/>
    <property type="match status" value="1"/>
</dbReference>
<name>A0A7V7UBX3_9FIRM</name>
<dbReference type="Pfam" id="PF00929">
    <property type="entry name" value="RNase_T"/>
    <property type="match status" value="1"/>
</dbReference>
<dbReference type="EMBL" id="WAGX01000005">
    <property type="protein sequence ID" value="KAB1438543.1"/>
    <property type="molecule type" value="Genomic_DNA"/>
</dbReference>
<dbReference type="CDD" id="cd06127">
    <property type="entry name" value="DEDDh"/>
    <property type="match status" value="1"/>
</dbReference>
<dbReference type="InterPro" id="IPR006054">
    <property type="entry name" value="DnaQ"/>
</dbReference>
<keyword evidence="1 3" id="KW-0378">Hydrolase</keyword>
<dbReference type="PANTHER" id="PTHR30231:SF41">
    <property type="entry name" value="DNA POLYMERASE III SUBUNIT EPSILON"/>
    <property type="match status" value="1"/>
</dbReference>
<dbReference type="OrthoDB" id="9776650at2"/>
<protein>
    <submittedName>
        <fullName evidence="3">3'-5' exonuclease</fullName>
    </submittedName>
</protein>
<evidence type="ECO:0000313" key="4">
    <source>
        <dbReference type="Proteomes" id="UP000461768"/>
    </source>
</evidence>
<keyword evidence="1 3" id="KW-0540">Nuclease</keyword>
<dbReference type="SUPFAM" id="SSF53098">
    <property type="entry name" value="Ribonuclease H-like"/>
    <property type="match status" value="1"/>
</dbReference>
<dbReference type="Proteomes" id="UP000461768">
    <property type="component" value="Unassembled WGS sequence"/>
</dbReference>
<reference evidence="3 4" key="1">
    <citation type="submission" date="2019-09" db="EMBL/GenBank/DDBJ databases">
        <authorList>
            <person name="Valk L.C."/>
        </authorList>
    </citation>
    <scope>NUCLEOTIDE SEQUENCE [LARGE SCALE GENOMIC DNA]</scope>
    <source>
        <strain evidence="3">GalUA</strain>
    </source>
</reference>
<dbReference type="GO" id="GO:0003677">
    <property type="term" value="F:DNA binding"/>
    <property type="evidence" value="ECO:0007669"/>
    <property type="project" value="InterPro"/>
</dbReference>
<evidence type="ECO:0000256" key="1">
    <source>
        <dbReference type="ARBA" id="ARBA00022839"/>
    </source>
</evidence>
<dbReference type="AlphaFoldDB" id="A0A7V7UBX3"/>
<dbReference type="GO" id="GO:0008408">
    <property type="term" value="F:3'-5' exonuclease activity"/>
    <property type="evidence" value="ECO:0007669"/>
    <property type="project" value="TreeGrafter"/>
</dbReference>
<dbReference type="NCBIfam" id="TIGR00573">
    <property type="entry name" value="dnaq"/>
    <property type="match status" value="1"/>
</dbReference>
<gene>
    <name evidence="3" type="ORF">F7O84_13485</name>
</gene>
<keyword evidence="4" id="KW-1185">Reference proteome</keyword>
<keyword evidence="1 3" id="KW-0269">Exonuclease</keyword>
<comment type="caution">
    <text evidence="3">The sequence shown here is derived from an EMBL/GenBank/DDBJ whole genome shotgun (WGS) entry which is preliminary data.</text>
</comment>
<dbReference type="RefSeq" id="WP_151146157.1">
    <property type="nucleotide sequence ID" value="NZ_WAGX01000005.1"/>
</dbReference>
<dbReference type="GO" id="GO:0045004">
    <property type="term" value="P:DNA replication proofreading"/>
    <property type="evidence" value="ECO:0007669"/>
    <property type="project" value="TreeGrafter"/>
</dbReference>
<dbReference type="InterPro" id="IPR012337">
    <property type="entry name" value="RNaseH-like_sf"/>
</dbReference>